<evidence type="ECO:0000313" key="1">
    <source>
        <dbReference type="EMBL" id="MPM57076.1"/>
    </source>
</evidence>
<accession>A0A645AW99</accession>
<gene>
    <name evidence="1" type="ORF">SDC9_103894</name>
</gene>
<proteinExistence type="predicted"/>
<dbReference type="EMBL" id="VSSQ01016080">
    <property type="protein sequence ID" value="MPM57076.1"/>
    <property type="molecule type" value="Genomic_DNA"/>
</dbReference>
<comment type="caution">
    <text evidence="1">The sequence shown here is derived from an EMBL/GenBank/DDBJ whole genome shotgun (WGS) entry which is preliminary data.</text>
</comment>
<name>A0A645AW99_9ZZZZ</name>
<dbReference type="AlphaFoldDB" id="A0A645AW99"/>
<sequence length="64" mass="6428">MFASGNHGLGTGFQVEAINIGFTGNGDESIYSGTVAQPLEGTGSTVGSGIAATIVSYGIIKRFC</sequence>
<reference evidence="1" key="1">
    <citation type="submission" date="2019-08" db="EMBL/GenBank/DDBJ databases">
        <authorList>
            <person name="Kucharzyk K."/>
            <person name="Murdoch R.W."/>
            <person name="Higgins S."/>
            <person name="Loffler F."/>
        </authorList>
    </citation>
    <scope>NUCLEOTIDE SEQUENCE</scope>
</reference>
<protein>
    <submittedName>
        <fullName evidence="1">Uncharacterized protein</fullName>
    </submittedName>
</protein>
<organism evidence="1">
    <name type="scientific">bioreactor metagenome</name>
    <dbReference type="NCBI Taxonomy" id="1076179"/>
    <lineage>
        <taxon>unclassified sequences</taxon>
        <taxon>metagenomes</taxon>
        <taxon>ecological metagenomes</taxon>
    </lineage>
</organism>